<dbReference type="GeneID" id="35295988"/>
<reference evidence="1 2" key="1">
    <citation type="journal article" date="2017" name="Int. J. Syst. Evol. Microbiol.">
        <title>Macrococcus canis sp. nov., a skin bacterium associated with infections in dogs.</title>
        <authorList>
            <person name="Gobeli Brawand S."/>
            <person name="Cotting K."/>
            <person name="Gomez-Sanz E."/>
            <person name="Collaud A."/>
            <person name="Thomann A."/>
            <person name="Brodard I."/>
            <person name="Rodriguez-Campos S."/>
            <person name="Strauss C."/>
            <person name="Perreten V."/>
        </authorList>
    </citation>
    <scope>NUCLEOTIDE SEQUENCE [LARGE SCALE GENOMIC DNA]</scope>
    <source>
        <strain evidence="1 2">KM45013</strain>
    </source>
</reference>
<evidence type="ECO:0000313" key="2">
    <source>
        <dbReference type="Proteomes" id="UP000194154"/>
    </source>
</evidence>
<dbReference type="EMBL" id="CP021059">
    <property type="protein sequence ID" value="ARQ07523.1"/>
    <property type="molecule type" value="Genomic_DNA"/>
</dbReference>
<dbReference type="KEGG" id="mcak:MCCS_18970"/>
<dbReference type="OrthoDB" id="2418614at2"/>
<protein>
    <submittedName>
        <fullName evidence="1">Uncharacterized protein</fullName>
    </submittedName>
</protein>
<proteinExistence type="predicted"/>
<accession>A0A1W7AD34</accession>
<evidence type="ECO:0000313" key="1">
    <source>
        <dbReference type="EMBL" id="ARQ07523.1"/>
    </source>
</evidence>
<gene>
    <name evidence="1" type="ORF">MCCS_18970</name>
</gene>
<dbReference type="Proteomes" id="UP000194154">
    <property type="component" value="Chromosome"/>
</dbReference>
<organism evidence="1 2">
    <name type="scientific">Macrococcoides canis</name>
    <dbReference type="NCBI Taxonomy" id="1855823"/>
    <lineage>
        <taxon>Bacteria</taxon>
        <taxon>Bacillati</taxon>
        <taxon>Bacillota</taxon>
        <taxon>Bacilli</taxon>
        <taxon>Bacillales</taxon>
        <taxon>Staphylococcaceae</taxon>
        <taxon>Macrococcoides</taxon>
    </lineage>
</organism>
<sequence length="76" mass="8974">MRTRADVLADLNEQRQIKPNSYASNMHKVYKIRELEQELGKIEAETNNITYTQTEQVEQKKLQFIVDGFKITVERC</sequence>
<dbReference type="STRING" id="1855823.MCCS_18970"/>
<dbReference type="AlphaFoldDB" id="A0A1W7AD34"/>
<keyword evidence="2" id="KW-1185">Reference proteome</keyword>
<name>A0A1W7AD34_9STAP</name>
<dbReference type="RefSeq" id="WP_086043076.1">
    <property type="nucleotide sequence ID" value="NZ_CBCRZA010000004.1"/>
</dbReference>